<dbReference type="AlphaFoldDB" id="A0A7J0G8W4"/>
<dbReference type="OrthoDB" id="667051at2759"/>
<comment type="caution">
    <text evidence="2">The sequence shown here is derived from an EMBL/GenBank/DDBJ whole genome shotgun (WGS) entry which is preliminary data.</text>
</comment>
<reference evidence="2 3" key="1">
    <citation type="submission" date="2019-07" db="EMBL/GenBank/DDBJ databases">
        <title>De Novo Assembly of kiwifruit Actinidia rufa.</title>
        <authorList>
            <person name="Sugita-Konishi S."/>
            <person name="Sato K."/>
            <person name="Mori E."/>
            <person name="Abe Y."/>
            <person name="Kisaki G."/>
            <person name="Hamano K."/>
            <person name="Suezawa K."/>
            <person name="Otani M."/>
            <person name="Fukuda T."/>
            <person name="Manabe T."/>
            <person name="Gomi K."/>
            <person name="Tabuchi M."/>
            <person name="Akimitsu K."/>
            <person name="Kataoka I."/>
        </authorList>
    </citation>
    <scope>NUCLEOTIDE SEQUENCE [LARGE SCALE GENOMIC DNA]</scope>
    <source>
        <strain evidence="3">cv. Fuchu</strain>
    </source>
</reference>
<organism evidence="2 3">
    <name type="scientific">Actinidia rufa</name>
    <dbReference type="NCBI Taxonomy" id="165716"/>
    <lineage>
        <taxon>Eukaryota</taxon>
        <taxon>Viridiplantae</taxon>
        <taxon>Streptophyta</taxon>
        <taxon>Embryophyta</taxon>
        <taxon>Tracheophyta</taxon>
        <taxon>Spermatophyta</taxon>
        <taxon>Magnoliopsida</taxon>
        <taxon>eudicotyledons</taxon>
        <taxon>Gunneridae</taxon>
        <taxon>Pentapetalae</taxon>
        <taxon>asterids</taxon>
        <taxon>Ericales</taxon>
        <taxon>Actinidiaceae</taxon>
        <taxon>Actinidia</taxon>
    </lineage>
</organism>
<feature type="region of interest" description="Disordered" evidence="1">
    <location>
        <begin position="234"/>
        <end position="264"/>
    </location>
</feature>
<evidence type="ECO:0000313" key="2">
    <source>
        <dbReference type="EMBL" id="GFZ07211.1"/>
    </source>
</evidence>
<sequence length="295" mass="32782">MHFVLCSPSPNSTAPVASSSVSGSFEFDFSARFGTIGSAMAGSMSSADELFLNGQIRPMKLSTHLKRPQMLAPLIDLDETEDLCGDEPDLCRRCELRRLIGTKSTKKIIRPREVQSSAGNEEIEVKENDAASEETTPSMSASSSRSSSVSRSSKRWVFLKEFLYRSKSEGRNNGHKFWTSISFSPVKDRKAPAPPFDRTDFFFERQSIKFRRPHYRQEGGKVEEAVVGDRRQKAGERGWEAEGSGVGARAALQGEQSAGGGDEEEDVLAVQAGIARMLGVQLEELWCHEWFLQEF</sequence>
<name>A0A7J0G8W4_9ERIC</name>
<dbReference type="InterPro" id="IPR012442">
    <property type="entry name" value="DUF1645_plant"/>
</dbReference>
<protein>
    <submittedName>
        <fullName evidence="2">Calmodulin-binding protein</fullName>
    </submittedName>
</protein>
<keyword evidence="3" id="KW-1185">Reference proteome</keyword>
<dbReference type="PANTHER" id="PTHR33095:SF57">
    <property type="entry name" value="EXPRESSED PROTEIN"/>
    <property type="match status" value="1"/>
</dbReference>
<evidence type="ECO:0000256" key="1">
    <source>
        <dbReference type="SAM" id="MobiDB-lite"/>
    </source>
</evidence>
<proteinExistence type="predicted"/>
<dbReference type="Pfam" id="PF07816">
    <property type="entry name" value="DUF1645"/>
    <property type="match status" value="1"/>
</dbReference>
<dbReference type="Proteomes" id="UP000585474">
    <property type="component" value="Unassembled WGS sequence"/>
</dbReference>
<gene>
    <name evidence="2" type="ORF">Acr_19g0001480</name>
</gene>
<evidence type="ECO:0000313" key="3">
    <source>
        <dbReference type="Proteomes" id="UP000585474"/>
    </source>
</evidence>
<accession>A0A7J0G8W4</accession>
<feature type="region of interest" description="Disordered" evidence="1">
    <location>
        <begin position="110"/>
        <end position="146"/>
    </location>
</feature>
<dbReference type="EMBL" id="BJWL01000019">
    <property type="protein sequence ID" value="GFZ07211.1"/>
    <property type="molecule type" value="Genomic_DNA"/>
</dbReference>
<dbReference type="PANTHER" id="PTHR33095">
    <property type="entry name" value="OS07G0619500 PROTEIN"/>
    <property type="match status" value="1"/>
</dbReference>